<dbReference type="Pfam" id="PF13185">
    <property type="entry name" value="GAF_2"/>
    <property type="match status" value="1"/>
</dbReference>
<accession>X0XPY5</accession>
<dbReference type="EMBL" id="BARS01056736">
    <property type="protein sequence ID" value="GAG45305.1"/>
    <property type="molecule type" value="Genomic_DNA"/>
</dbReference>
<sequence>KEVVDFLHLVLGASPTPINWKEIINEPSLIAIGGALVLWLGWLFEETQGHLPELNLLFEVGKRVTSVLDLEEVLQVIIQSAIEAITAAEKGTLHLLDEATGELVVRASSGFSREFVEAAHFRVGEGYAGRVFEHGEPAIIDNVHSDPRTKPIELPEVAEEKSAIC</sequence>
<dbReference type="SUPFAM" id="SSF55781">
    <property type="entry name" value="GAF domain-like"/>
    <property type="match status" value="1"/>
</dbReference>
<dbReference type="InterPro" id="IPR003018">
    <property type="entry name" value="GAF"/>
</dbReference>
<dbReference type="Gene3D" id="3.30.450.40">
    <property type="match status" value="1"/>
</dbReference>
<protein>
    <recommendedName>
        <fullName evidence="1">GAF domain-containing protein</fullName>
    </recommendedName>
</protein>
<reference evidence="2" key="1">
    <citation type="journal article" date="2014" name="Front. Microbiol.">
        <title>High frequency of phylogenetically diverse reductive dehalogenase-homologous genes in deep subseafloor sedimentary metagenomes.</title>
        <authorList>
            <person name="Kawai M."/>
            <person name="Futagami T."/>
            <person name="Toyoda A."/>
            <person name="Takaki Y."/>
            <person name="Nishi S."/>
            <person name="Hori S."/>
            <person name="Arai W."/>
            <person name="Tsubouchi T."/>
            <person name="Morono Y."/>
            <person name="Uchiyama I."/>
            <person name="Ito T."/>
            <person name="Fujiyama A."/>
            <person name="Inagaki F."/>
            <person name="Takami H."/>
        </authorList>
    </citation>
    <scope>NUCLEOTIDE SEQUENCE</scope>
    <source>
        <strain evidence="2">Expedition CK06-06</strain>
    </source>
</reference>
<gene>
    <name evidence="2" type="ORF">S01H1_83453</name>
</gene>
<name>X0XPY5_9ZZZZ</name>
<feature type="non-terminal residue" evidence="2">
    <location>
        <position position="1"/>
    </location>
</feature>
<feature type="domain" description="GAF" evidence="1">
    <location>
        <begin position="68"/>
        <end position="162"/>
    </location>
</feature>
<dbReference type="AlphaFoldDB" id="X0XPY5"/>
<evidence type="ECO:0000313" key="2">
    <source>
        <dbReference type="EMBL" id="GAG45305.1"/>
    </source>
</evidence>
<proteinExistence type="predicted"/>
<comment type="caution">
    <text evidence="2">The sequence shown here is derived from an EMBL/GenBank/DDBJ whole genome shotgun (WGS) entry which is preliminary data.</text>
</comment>
<dbReference type="InterPro" id="IPR029016">
    <property type="entry name" value="GAF-like_dom_sf"/>
</dbReference>
<evidence type="ECO:0000259" key="1">
    <source>
        <dbReference type="Pfam" id="PF13185"/>
    </source>
</evidence>
<organism evidence="2">
    <name type="scientific">marine sediment metagenome</name>
    <dbReference type="NCBI Taxonomy" id="412755"/>
    <lineage>
        <taxon>unclassified sequences</taxon>
        <taxon>metagenomes</taxon>
        <taxon>ecological metagenomes</taxon>
    </lineage>
</organism>
<feature type="non-terminal residue" evidence="2">
    <location>
        <position position="165"/>
    </location>
</feature>